<protein>
    <submittedName>
        <fullName evidence="8">(apollo) hypothetical protein</fullName>
    </submittedName>
</protein>
<organism evidence="8 9">
    <name type="scientific">Parnassius apollo</name>
    <name type="common">Apollo butterfly</name>
    <name type="synonym">Papilio apollo</name>
    <dbReference type="NCBI Taxonomy" id="110799"/>
    <lineage>
        <taxon>Eukaryota</taxon>
        <taxon>Metazoa</taxon>
        <taxon>Ecdysozoa</taxon>
        <taxon>Arthropoda</taxon>
        <taxon>Hexapoda</taxon>
        <taxon>Insecta</taxon>
        <taxon>Pterygota</taxon>
        <taxon>Neoptera</taxon>
        <taxon>Endopterygota</taxon>
        <taxon>Lepidoptera</taxon>
        <taxon>Glossata</taxon>
        <taxon>Ditrysia</taxon>
        <taxon>Papilionoidea</taxon>
        <taxon>Papilionidae</taxon>
        <taxon>Parnassiinae</taxon>
        <taxon>Parnassini</taxon>
        <taxon>Parnassius</taxon>
        <taxon>Parnassius</taxon>
    </lineage>
</organism>
<dbReference type="FunFam" id="3.30.160.60:FF:000100">
    <property type="entry name" value="Zinc finger 45-like"/>
    <property type="match status" value="1"/>
</dbReference>
<evidence type="ECO:0000256" key="5">
    <source>
        <dbReference type="PROSITE-ProRule" id="PRU00042"/>
    </source>
</evidence>
<feature type="domain" description="C2H2-type" evidence="7">
    <location>
        <begin position="1239"/>
        <end position="1267"/>
    </location>
</feature>
<evidence type="ECO:0000256" key="1">
    <source>
        <dbReference type="ARBA" id="ARBA00022723"/>
    </source>
</evidence>
<dbReference type="PANTHER" id="PTHR24379">
    <property type="entry name" value="KRAB AND ZINC FINGER DOMAIN-CONTAINING"/>
    <property type="match status" value="1"/>
</dbReference>
<evidence type="ECO:0000256" key="2">
    <source>
        <dbReference type="ARBA" id="ARBA00022737"/>
    </source>
</evidence>
<dbReference type="PROSITE" id="PS00028">
    <property type="entry name" value="ZINC_FINGER_C2H2_1"/>
    <property type="match status" value="31"/>
</dbReference>
<evidence type="ECO:0000256" key="6">
    <source>
        <dbReference type="SAM" id="MobiDB-lite"/>
    </source>
</evidence>
<dbReference type="FunFam" id="3.30.160.60:FF:000446">
    <property type="entry name" value="Zinc finger protein"/>
    <property type="match status" value="1"/>
</dbReference>
<feature type="domain" description="C2H2-type" evidence="7">
    <location>
        <begin position="1299"/>
        <end position="1327"/>
    </location>
</feature>
<evidence type="ECO:0000256" key="4">
    <source>
        <dbReference type="ARBA" id="ARBA00022833"/>
    </source>
</evidence>
<feature type="domain" description="C2H2-type" evidence="7">
    <location>
        <begin position="506"/>
        <end position="533"/>
    </location>
</feature>
<dbReference type="GO" id="GO:0008270">
    <property type="term" value="F:zinc ion binding"/>
    <property type="evidence" value="ECO:0007669"/>
    <property type="project" value="UniProtKB-KW"/>
</dbReference>
<sequence length="1411" mass="166451">MTNENKKEQGEKTDTKKKVKKGKELLKHRMNVWEILANSNATPIRCHGGIGYACSFCEDQYPDPANLKKHTIVSHPNVTIFMKGMDLHRFYVKLDITDLRCKVCDSSIDNLEQLIDHLRNTHNKNFHTDIKNQILPFKFDSETLRCFLCSNKFNKFKTLQEHMNIHYRNFICEVCDAGFVTRGILFQHSERHKLGSFKCDFCSKEFDTMRKKKSHEKCIHIHSNMLNKCGYCNEKFRDYRKKQKHLVETHGVPSQTLKCDACNKTFAGQKHLSVHIKRVHLVERRHRCTECEMTFFSSGEMKIHMLKHTGVRDFKCSVCHKSYGRRRTLQEHMRIHADDRRFKCNSRSILETEERKERDSILIETKKNVEKQAIKESLVKKWKEIEKHRANVHQILSNSNATPIRCRGSVGYACCFCNGQYPNPADLKQHSIENHENINETKYMKRKDMHNFNMKIDITGLCCKLCDRKIDTIELLLEHLKKVHQKKVFTDIKVQLIPFKFENDILKCYICGKIFPKFQTLRQHMNEHYSNYKCNECDAGFVCQSMLHEHSQIHKLGTFKCDICPKVFSTFRKKRSHEKGVHSQVELKNKCPYCDEKFKYYRQKERHMAEAHEKAFPPLKCKACEKSFYTQSSLSIHLKRLHLVHRPHKCPNCDKHFYSMAEVRLHLPTHTGLRTFECDICRKTFGVRKTLNEHMRIHMNDKRHKCLPRTKITKLISRTESETKFADEKSECKKSCRKRKSLDAKKNSKMEPDEPRTKHGEELEKHRTNVREILLWSNATPIRCRGGIGYACCFCNDQYPNPNDLKRHSLEEHDSIVISTFMKGRDMHGYFVKLDITALTCKICNTSIDTLEQLMEHLKNVHNKNVDLSIKNHMIPFKFETENLRCCICLNVFHKFHALQVHMNNHCRNYICDICDAGFVNRHMLRCHSDGHKVGTFACEQCSKVFKTIRMKKLHERIVHNSNMPHKCGYCSERFKENWNKNEHLARVHGVRGPGVKCQACDKTFDTQQRWLLHMKRDHLMQRQHKCNRCVGRVIKIETRHTKPVELKFISKSKTTVRSNSDLSEAKKNQHNLSIILLNSNANPIRCKDSFGYGCAFCPKQFPQPTNLKKHFLEEHNSDRLIKYMSSKLFENVVKLDITYLCCALCDTDFLQLDDFVHHLKNGHDKDLYIDIKSQILPFRFDTPELKCAICSTEFATFKLLQEHMNTHFRNYPCEICGGSYVTERLLQGHVKRHGNGEYKCTQCDKTFTSEHKRREHEHRTHLGFNKRNKCQICNERFLDYWKKIDHMVKVHGAPPVVLKCQACERTFNNQRALSRHKKKDHLLERRHNCSECEMKFFSSSCLQKHMAKHTGLREYMCDVCHKSYGRKNTLREHMRIHADDRRFKCEHCGQGFVQKCSWRGHMRSKHGENV</sequence>
<keyword evidence="2" id="KW-0677">Repeat</keyword>
<keyword evidence="4" id="KW-0862">Zinc</keyword>
<keyword evidence="3 5" id="KW-0863">Zinc-finger</keyword>
<keyword evidence="9" id="KW-1185">Reference proteome</keyword>
<feature type="domain" description="C2H2-type" evidence="7">
    <location>
        <begin position="1384"/>
        <end position="1411"/>
    </location>
</feature>
<comment type="caution">
    <text evidence="8">The sequence shown here is derived from an EMBL/GenBank/DDBJ whole genome shotgun (WGS) entry which is preliminary data.</text>
</comment>
<dbReference type="InterPro" id="IPR013087">
    <property type="entry name" value="Znf_C2H2_type"/>
</dbReference>
<evidence type="ECO:0000256" key="3">
    <source>
        <dbReference type="ARBA" id="ARBA00022771"/>
    </source>
</evidence>
<feature type="domain" description="C2H2-type" evidence="7">
    <location>
        <begin position="676"/>
        <end position="703"/>
    </location>
</feature>
<proteinExistence type="predicted"/>
<evidence type="ECO:0000313" key="8">
    <source>
        <dbReference type="EMBL" id="CAG5057449.1"/>
    </source>
</evidence>
<dbReference type="Proteomes" id="UP000691718">
    <property type="component" value="Unassembled WGS sequence"/>
</dbReference>
<feature type="domain" description="C2H2-type" evidence="7">
    <location>
        <begin position="257"/>
        <end position="285"/>
    </location>
</feature>
<feature type="domain" description="C2H2-type" evidence="7">
    <location>
        <begin position="619"/>
        <end position="647"/>
    </location>
</feature>
<feature type="domain" description="C2H2-type" evidence="7">
    <location>
        <begin position="1093"/>
        <end position="1121"/>
    </location>
</feature>
<keyword evidence="1" id="KW-0479">Metal-binding</keyword>
<feature type="region of interest" description="Disordered" evidence="6">
    <location>
        <begin position="739"/>
        <end position="761"/>
    </location>
</feature>
<dbReference type="GO" id="GO:0005634">
    <property type="term" value="C:nucleus"/>
    <property type="evidence" value="ECO:0007669"/>
    <property type="project" value="UniProtKB-ARBA"/>
</dbReference>
<dbReference type="PANTHER" id="PTHR24379:SF121">
    <property type="entry name" value="C2H2-TYPE DOMAIN-CONTAINING PROTEIN"/>
    <property type="match status" value="1"/>
</dbReference>
<feature type="domain" description="C2H2-type" evidence="7">
    <location>
        <begin position="1186"/>
        <end position="1213"/>
    </location>
</feature>
<feature type="domain" description="C2H2-type" evidence="7">
    <location>
        <begin position="144"/>
        <end position="166"/>
    </location>
</feature>
<evidence type="ECO:0000259" key="7">
    <source>
        <dbReference type="PROSITE" id="PS50157"/>
    </source>
</evidence>
<dbReference type="EMBL" id="CAJQZP010001624">
    <property type="protein sequence ID" value="CAG5057449.1"/>
    <property type="molecule type" value="Genomic_DNA"/>
</dbReference>
<feature type="domain" description="C2H2-type" evidence="7">
    <location>
        <begin position="937"/>
        <end position="965"/>
    </location>
</feature>
<feature type="compositionally biased region" description="Basic and acidic residues" evidence="6">
    <location>
        <begin position="741"/>
        <end position="761"/>
    </location>
</feature>
<gene>
    <name evidence="8" type="ORF">PAPOLLO_LOCUS27216</name>
</gene>
<dbReference type="SMART" id="SM00355">
    <property type="entry name" value="ZnF_C2H2"/>
    <property type="match status" value="35"/>
</dbReference>
<feature type="domain" description="C2H2-type" evidence="7">
    <location>
        <begin position="559"/>
        <end position="587"/>
    </location>
</feature>
<dbReference type="Pfam" id="PF00096">
    <property type="entry name" value="zf-C2H2"/>
    <property type="match status" value="5"/>
</dbReference>
<feature type="domain" description="C2H2-type" evidence="7">
    <location>
        <begin position="996"/>
        <end position="1024"/>
    </location>
</feature>
<feature type="domain" description="C2H2-type" evidence="7">
    <location>
        <begin position="1356"/>
        <end position="1383"/>
    </location>
</feature>
<dbReference type="PROSITE" id="PS50157">
    <property type="entry name" value="ZINC_FINGER_C2H2_2"/>
    <property type="match status" value="21"/>
</dbReference>
<reference evidence="8" key="1">
    <citation type="submission" date="2021-04" db="EMBL/GenBank/DDBJ databases">
        <authorList>
            <person name="Tunstrom K."/>
        </authorList>
    </citation>
    <scope>NUCLEOTIDE SEQUENCE</scope>
</reference>
<accession>A0A8S3YCR0</accession>
<feature type="domain" description="C2H2-type" evidence="7">
    <location>
        <begin position="286"/>
        <end position="313"/>
    </location>
</feature>
<feature type="domain" description="C2H2-type" evidence="7">
    <location>
        <begin position="197"/>
        <end position="225"/>
    </location>
</feature>
<dbReference type="GO" id="GO:0048598">
    <property type="term" value="P:embryonic morphogenesis"/>
    <property type="evidence" value="ECO:0007669"/>
    <property type="project" value="UniProtKB-ARBA"/>
</dbReference>
<feature type="domain" description="C2H2-type" evidence="7">
    <location>
        <begin position="1212"/>
        <end position="1239"/>
    </location>
</feature>
<feature type="domain" description="C2H2-type" evidence="7">
    <location>
        <begin position="314"/>
        <end position="341"/>
    </location>
</feature>
<feature type="region of interest" description="Disordered" evidence="6">
    <location>
        <begin position="1"/>
        <end position="21"/>
    </location>
</feature>
<feature type="domain" description="C2H2-type" evidence="7">
    <location>
        <begin position="1328"/>
        <end position="1355"/>
    </location>
</feature>
<name>A0A8S3YCR0_PARAO</name>
<dbReference type="OrthoDB" id="6077919at2759"/>
<feature type="domain" description="C2H2-type" evidence="7">
    <location>
        <begin position="648"/>
        <end position="675"/>
    </location>
</feature>
<dbReference type="FunFam" id="3.30.160.60:FF:000624">
    <property type="entry name" value="zinc finger protein 697"/>
    <property type="match status" value="1"/>
</dbReference>
<feature type="domain" description="C2H2-type" evidence="7">
    <location>
        <begin position="532"/>
        <end position="554"/>
    </location>
</feature>
<evidence type="ECO:0000313" key="9">
    <source>
        <dbReference type="Proteomes" id="UP000691718"/>
    </source>
</evidence>